<accession>A0ABV2J8Q6</accession>
<name>A0ABV2J8Q6_9FIRM</name>
<protein>
    <submittedName>
        <fullName evidence="3">ATP-grasp superfamily ATP-dependent carboligase</fullName>
    </submittedName>
</protein>
<keyword evidence="4" id="KW-1185">Reference proteome</keyword>
<proteinExistence type="predicted"/>
<dbReference type="InterPro" id="IPR011761">
    <property type="entry name" value="ATP-grasp"/>
</dbReference>
<reference evidence="3 4" key="1">
    <citation type="submission" date="2024-06" db="EMBL/GenBank/DDBJ databases">
        <title>Genomic Encyclopedia of Type Strains, Phase IV (KMG-IV): sequencing the most valuable type-strain genomes for metagenomic binning, comparative biology and taxonomic classification.</title>
        <authorList>
            <person name="Goeker M."/>
        </authorList>
    </citation>
    <scope>NUCLEOTIDE SEQUENCE [LARGE SCALE GENOMIC DNA]</scope>
    <source>
        <strain evidence="3 4">DSM 21460</strain>
    </source>
</reference>
<feature type="domain" description="ATP-grasp" evidence="2">
    <location>
        <begin position="122"/>
        <end position="317"/>
    </location>
</feature>
<evidence type="ECO:0000259" key="2">
    <source>
        <dbReference type="PROSITE" id="PS50975"/>
    </source>
</evidence>
<evidence type="ECO:0000313" key="3">
    <source>
        <dbReference type="EMBL" id="MET3617158.1"/>
    </source>
</evidence>
<dbReference type="Gene3D" id="3.30.1490.20">
    <property type="entry name" value="ATP-grasp fold, A domain"/>
    <property type="match status" value="1"/>
</dbReference>
<dbReference type="Proteomes" id="UP001549162">
    <property type="component" value="Unassembled WGS sequence"/>
</dbReference>
<gene>
    <name evidence="3" type="ORF">ABID14_000786</name>
</gene>
<evidence type="ECO:0000313" key="4">
    <source>
        <dbReference type="Proteomes" id="UP001549162"/>
    </source>
</evidence>
<evidence type="ECO:0000256" key="1">
    <source>
        <dbReference type="PROSITE-ProRule" id="PRU00409"/>
    </source>
</evidence>
<sequence length="395" mass="46855">MKYKNKAVVLGTNYYIGLGVVRSLGMSGVHVVTVDYEKHHYGVSKYVKERLIGPHYKNEEKELVQFLIDYSKKQDFKPVLFPTADLYVEFMENNYDELKKYYLWPNERKGLYKNLMDKEKLLEYTKKYNIRTPEIYPIDEYEVDELVKKVTQEFGYPCLVKPRDSMPFVNAYRQKAFKVLTEDELREKINLVKKDNHNCFIQRIIKGPESNCYSFDVYMDKNYEPVSFMTTSKIRQWPINFGASTYAKQEYIPELYDMLVPLFKGEKFRGFAEVELKRDENSGLIYLVEINVRFVNFVWLQHEMGMNTPLMYFKDSLGMEVSGPKITENKEVYWKYLYEDISAIRAYLKTGQLTWGDILKTHRLKKVACTWNAKDPGPGFSFFKWAIAHKLFKKD</sequence>
<dbReference type="PROSITE" id="PS50975">
    <property type="entry name" value="ATP_GRASP"/>
    <property type="match status" value="1"/>
</dbReference>
<dbReference type="SUPFAM" id="SSF56059">
    <property type="entry name" value="Glutathione synthetase ATP-binding domain-like"/>
    <property type="match status" value="1"/>
</dbReference>
<dbReference type="EMBL" id="JBEPMA010000003">
    <property type="protein sequence ID" value="MET3617158.1"/>
    <property type="molecule type" value="Genomic_DNA"/>
</dbReference>
<organism evidence="3 4">
    <name type="scientific">Peptoniphilus olsenii</name>
    <dbReference type="NCBI Taxonomy" id="411570"/>
    <lineage>
        <taxon>Bacteria</taxon>
        <taxon>Bacillati</taxon>
        <taxon>Bacillota</taxon>
        <taxon>Tissierellia</taxon>
        <taxon>Tissierellales</taxon>
        <taxon>Peptoniphilaceae</taxon>
        <taxon>Peptoniphilus</taxon>
    </lineage>
</organism>
<comment type="caution">
    <text evidence="3">The sequence shown here is derived from an EMBL/GenBank/DDBJ whole genome shotgun (WGS) entry which is preliminary data.</text>
</comment>
<keyword evidence="1" id="KW-0067">ATP-binding</keyword>
<keyword evidence="1" id="KW-0547">Nucleotide-binding</keyword>
<dbReference type="InterPro" id="IPR013815">
    <property type="entry name" value="ATP_grasp_subdomain_1"/>
</dbReference>
<dbReference type="Gene3D" id="3.30.470.20">
    <property type="entry name" value="ATP-grasp fold, B domain"/>
    <property type="match status" value="1"/>
</dbReference>